<proteinExistence type="predicted"/>
<accession>A0A6P1DZ27</accession>
<evidence type="ECO:0000313" key="3">
    <source>
        <dbReference type="Proteomes" id="UP000471640"/>
    </source>
</evidence>
<evidence type="ECO:0000313" key="2">
    <source>
        <dbReference type="EMBL" id="NEX21986.1"/>
    </source>
</evidence>
<feature type="region of interest" description="Disordered" evidence="1">
    <location>
        <begin position="32"/>
        <end position="56"/>
    </location>
</feature>
<dbReference type="EMBL" id="JAAIJR010000077">
    <property type="protein sequence ID" value="NEX21986.1"/>
    <property type="molecule type" value="Genomic_DNA"/>
</dbReference>
<protein>
    <submittedName>
        <fullName evidence="2">Uncharacterized protein</fullName>
    </submittedName>
</protein>
<keyword evidence="3" id="KW-1185">Reference proteome</keyword>
<comment type="caution">
    <text evidence="2">The sequence shown here is derived from an EMBL/GenBank/DDBJ whole genome shotgun (WGS) entry which is preliminary data.</text>
</comment>
<dbReference type="AlphaFoldDB" id="A0A6P1DZ27"/>
<sequence>MSNRTADALFKTRQSVDIDRFEGAMNILPAKSLPCRAPTPRKQDKTPEAAVQKERDKLAEHAAAIGNLEAQRVKITAL</sequence>
<gene>
    <name evidence="2" type="ORF">G3480_17025</name>
</gene>
<organism evidence="2 3">
    <name type="scientific">Thiorhodococcus mannitoliphagus</name>
    <dbReference type="NCBI Taxonomy" id="329406"/>
    <lineage>
        <taxon>Bacteria</taxon>
        <taxon>Pseudomonadati</taxon>
        <taxon>Pseudomonadota</taxon>
        <taxon>Gammaproteobacteria</taxon>
        <taxon>Chromatiales</taxon>
        <taxon>Chromatiaceae</taxon>
        <taxon>Thiorhodococcus</taxon>
    </lineage>
</organism>
<name>A0A6P1DZ27_9GAMM</name>
<dbReference type="Proteomes" id="UP000471640">
    <property type="component" value="Unassembled WGS sequence"/>
</dbReference>
<evidence type="ECO:0000256" key="1">
    <source>
        <dbReference type="SAM" id="MobiDB-lite"/>
    </source>
</evidence>
<reference evidence="3" key="1">
    <citation type="journal article" date="2020" name="Microbiol. Resour. Announc.">
        <title>Draft Genome Sequences of Thiorhodococcus mannitoliphagus and Thiorhodococcus minor, Purple Sulfur Photosynthetic Bacteria in the Gammaproteobacterial Family Chromatiaceae.</title>
        <authorList>
            <person name="Aviles F.A."/>
            <person name="Meyer T.E."/>
            <person name="Kyndt J.A."/>
        </authorList>
    </citation>
    <scope>NUCLEOTIDE SEQUENCE [LARGE SCALE GENOMIC DNA]</scope>
    <source>
        <strain evidence="3">DSM 18266</strain>
    </source>
</reference>
<feature type="compositionally biased region" description="Basic and acidic residues" evidence="1">
    <location>
        <begin position="41"/>
        <end position="56"/>
    </location>
</feature>
<dbReference type="RefSeq" id="WP_164655087.1">
    <property type="nucleotide sequence ID" value="NZ_JAAIJR010000077.1"/>
</dbReference>
<reference evidence="2 3" key="2">
    <citation type="submission" date="2020-02" db="EMBL/GenBank/DDBJ databases">
        <title>Genome sequences of Thiorhodococcus mannitoliphagus and Thiorhodococcus minor, purple sulfur photosynthetic bacteria in the gammaproteobacterial family, Chromatiaceae.</title>
        <authorList>
            <person name="Aviles F.A."/>
            <person name="Meyer T.E."/>
            <person name="Kyndt J.A."/>
        </authorList>
    </citation>
    <scope>NUCLEOTIDE SEQUENCE [LARGE SCALE GENOMIC DNA]</scope>
    <source>
        <strain evidence="2 3">DSM 18266</strain>
    </source>
</reference>